<accession>A0A4D5RJF8</accession>
<evidence type="ECO:0000259" key="8">
    <source>
        <dbReference type="Pfam" id="PF12931"/>
    </source>
</evidence>
<feature type="compositionally biased region" description="Polar residues" evidence="7">
    <location>
        <begin position="857"/>
        <end position="887"/>
    </location>
</feature>
<evidence type="ECO:0000313" key="10">
    <source>
        <dbReference type="EMBL" id="MOY37280.1"/>
    </source>
</evidence>
<dbReference type="CDD" id="cd09233">
    <property type="entry name" value="ACE1-Sec16-like"/>
    <property type="match status" value="1"/>
</dbReference>
<feature type="compositionally biased region" description="Polar residues" evidence="7">
    <location>
        <begin position="1892"/>
        <end position="1902"/>
    </location>
</feature>
<feature type="compositionally biased region" description="Polar residues" evidence="7">
    <location>
        <begin position="264"/>
        <end position="277"/>
    </location>
</feature>
<dbReference type="VEuPathDB" id="VectorBase:ISCW010671"/>
<dbReference type="GO" id="GO:0016192">
    <property type="term" value="P:vesicle-mediated transport"/>
    <property type="evidence" value="ECO:0007669"/>
    <property type="project" value="UniProtKB-KW"/>
</dbReference>
<dbReference type="GO" id="GO:0015031">
    <property type="term" value="P:protein transport"/>
    <property type="evidence" value="ECO:0007669"/>
    <property type="project" value="UniProtKB-KW"/>
</dbReference>
<evidence type="ECO:0000256" key="1">
    <source>
        <dbReference type="ARBA" id="ARBA00004240"/>
    </source>
</evidence>
<dbReference type="PANTHER" id="PTHR13402:SF6">
    <property type="entry name" value="SECRETORY 16, ISOFORM I"/>
    <property type="match status" value="1"/>
</dbReference>
<protein>
    <recommendedName>
        <fullName evidence="6">Protein transport protein sec16</fullName>
    </recommendedName>
</protein>
<proteinExistence type="inferred from homology"/>
<sequence>MMFTASGTSPFCSLVPATSVCTGGVSSAPTVATSPMLLLQTGGTTSSALPVTTSGAPTSVPNNVVIQGVPAAATNSHGTRPLVSIAPAGSAVRVSAPSSVTVQAASSTGTSTFTTTAPITPQNIVLPPFNCLPGGGPIILVPVNSLSQRPPGSTPIQGNQVPIIMSVESLRRNTGHTPILKRPPTYEELQAELSKLQSQAASNCQEMGECNKKLIKVKASLAKQTEQLGKFLNMDQVEMPQWQGSTAAFQATAVPGGPGAFPDTQPQLQQQENSQDPASVAAPAHPWSWGGGEATAPTPSWPQQPATDGYPSGDYSSGNYAPQGYPSDGYTLESYPSGTYPPETCPPGGYPSGNYSAGGYNPESYTTGDYQSGDYASMAPASAAQFSAAAAVAPQSFAPPDQAPQEGWMAPQWNDPQWGAGVVDPAAQGSLQAQPWVTQQWDATTLQQDQQWSRAPDEQWQDGTMQQSSQEQFDATHAPSSYASSAEVIPEGEAGHGDVGVPPEQRTFAPVELPSLVSPPGEAGTPADRGHPTGMDASERGGEDSTREERAADGGTVSVFFRDSDDAVACPESGAVPGSDCADHSQSELHHEHLQADGDYDRLQMEGHCEASAGSQASLSVEEPVNQEVPEPVPVLSQQEASQEVGFEVAHREGAELAQSPSAAKKAVIKARQGSPFRPPIARQGSEKALLQQNAAQLHLPPPARLTEDAESAPENLELPPDAEEKHASLRHPKHRTAPLPPLDGAPGAALGPALTLLDAPEMPRLVTLAPAAPPAERPPSGASNSGAQTCPEPVESLRAPLEGEGSPAPPAERVRPQGQREASVPMTRQSPLGGEEGDGRQPPPPPPQDRVIPMVTASSQSLTSGIRPNATSTPTIRADPSTSMPSRSHPDDLSRHEEPRRAMDSAREPRDGMETRDALDGREASEVRDVREVRDIREVMDIRESRDGREPRDALDGREASEVRDVRDVRDIREVRDLREARDVRGKEDFDIWEVFYLEHRASEAGLRFVESVEFRQRGDYRYEDRYEDRYGDRHGDRGRPLSRSSVDGYAETSDLRRGDRRRHPKDGGAERVPSRHSESDGSSPESRKGRLRRHRDRENEFGAAYYAAQQKGYGTDPYDYSAYRRDYYNYYQYGYAPRSGYGYGYYDELYRTNPAYKQQVDERYREYYARLGYDPAYLDRLSVHSGRSSANEDSRRDESFCSNTEDDCDPSILDGYTESTRLHEVSGERVARAQEMKKFSRPHPLARFSGANGLLKLIPSTSTSLPPPVELHDLREMKKFSRPHPLARFSGANGLLKLIPSTSTSLPPPVELHDLRHILQKDPQFKELQAFPGPLIRTETHKNDVIQFCTQKIQSFADNPSLPDRSSHILLWELLILMLRQNGFVSGSDISELLLRGHEILEQSSLGAHRPGVGGDGAPKVAGSPPTEEAEESSPSPDEGIVVAQDRTVLGTGGTQVLAKFREFLLFGHKKDALDWAVKQSLWGHALSLASKMDARTYASIMTRFTNSLAVNDPLQTLYQHMSGRQPAAVTCIADEKWGDWRPHLAMILSNPSSRPEVDARSITTLGDVLASKGCLSASHFCYLMAQVEFGSFACKSSKMVLLGSSHMLPFEEFASNEAIQCTEIYEYSQSLANAGYMLPHLQVYKFHHATRLAEYGFVQEALHYCEVVAAAMAKDPPCLPLGVASRAYQLALRLKYHDPHFSQGQGELEELGDPPWLSAFALLLQACGDGQAFPGQAGYVGYEAPLHEEPIAETAHYQEDNSSASGAYGAAYQGYDTSAAQANYSSYQDPPAYAENTNATDTTADQYASSQRQQQQQTTFSTQGAPPTSSWNLGGMPQVGTDYGYGSGGTASGVHQQPLMNGTASQFAEAPGSPASATGTTSFDYYQASMHSEAQQQARRTSRERLSSISSAADPRDSRRDSVDSSGFMGRPRVPSGPRGSLQTETSGSDSERTRSAGNKPKPPVAGKSWLGGIFGKLLPKASNQMILPDDKDPDIVWDDQKKCWVDKNAGPGEAENKMMAPPSDDALGGKAAPMVGKPGQNRFQMNKQRVFRNNYVDILNPGGGAKTTKEATFLAPVAPALPESAVGQGPPPQFFIPQPPSDGDGTTSQGFDFVSPAAPSLSDNSLGPPAPPPESNAPYGSAKQPVSTPMMFDPAEFASRSSDSGTGHHVGGLGRRKAYPA</sequence>
<evidence type="ECO:0000259" key="9">
    <source>
        <dbReference type="Pfam" id="PF12932"/>
    </source>
</evidence>
<feature type="compositionally biased region" description="Basic and acidic residues" evidence="7">
    <location>
        <begin position="889"/>
        <end position="960"/>
    </location>
</feature>
<evidence type="ECO:0000256" key="7">
    <source>
        <dbReference type="SAM" id="MobiDB-lite"/>
    </source>
</evidence>
<feature type="compositionally biased region" description="Pro residues" evidence="7">
    <location>
        <begin position="2093"/>
        <end position="2104"/>
    </location>
</feature>
<feature type="region of interest" description="Disordered" evidence="7">
    <location>
        <begin position="609"/>
        <end position="629"/>
    </location>
</feature>
<dbReference type="GO" id="GO:0070971">
    <property type="term" value="C:endoplasmic reticulum exit site"/>
    <property type="evidence" value="ECO:0007669"/>
    <property type="project" value="UniProtKB-ARBA"/>
</dbReference>
<evidence type="ECO:0000256" key="6">
    <source>
        <dbReference type="RuleBase" id="RU364101"/>
    </source>
</evidence>
<keyword evidence="5 6" id="KW-0931">ER-Golgi transport</keyword>
<evidence type="ECO:0000256" key="5">
    <source>
        <dbReference type="ARBA" id="ARBA00022892"/>
    </source>
</evidence>
<dbReference type="EMBL" id="GHJT01003309">
    <property type="protein sequence ID" value="MOY37280.1"/>
    <property type="molecule type" value="Transcribed_RNA"/>
</dbReference>
<feature type="region of interest" description="Disordered" evidence="7">
    <location>
        <begin position="397"/>
        <end position="423"/>
    </location>
</feature>
<keyword evidence="4 6" id="KW-0256">Endoplasmic reticulum</keyword>
<dbReference type="VEuPathDB" id="VectorBase:ISCP_035053"/>
<feature type="region of interest" description="Disordered" evidence="7">
    <location>
        <begin position="655"/>
        <end position="960"/>
    </location>
</feature>
<feature type="compositionally biased region" description="Low complexity" evidence="7">
    <location>
        <begin position="745"/>
        <end position="761"/>
    </location>
</feature>
<feature type="region of interest" description="Disordered" evidence="7">
    <location>
        <begin position="1031"/>
        <end position="1097"/>
    </location>
</feature>
<feature type="region of interest" description="Disordered" evidence="7">
    <location>
        <begin position="251"/>
        <end position="349"/>
    </location>
</feature>
<feature type="compositionally biased region" description="Polar residues" evidence="7">
    <location>
        <begin position="297"/>
        <end position="306"/>
    </location>
</feature>
<feature type="compositionally biased region" description="Basic and acidic residues" evidence="7">
    <location>
        <begin position="1031"/>
        <end position="1041"/>
    </location>
</feature>
<feature type="compositionally biased region" description="Low complexity" evidence="7">
    <location>
        <begin position="1807"/>
        <end position="1826"/>
    </location>
</feature>
<dbReference type="Pfam" id="PF12931">
    <property type="entry name" value="TPR_Sec16"/>
    <property type="match status" value="1"/>
</dbReference>
<evidence type="ECO:0000256" key="3">
    <source>
        <dbReference type="ARBA" id="ARBA00022448"/>
    </source>
</evidence>
<evidence type="ECO:0000256" key="2">
    <source>
        <dbReference type="ARBA" id="ARBA00005927"/>
    </source>
</evidence>
<feature type="region of interest" description="Disordered" evidence="7">
    <location>
        <begin position="1807"/>
        <end position="1840"/>
    </location>
</feature>
<comment type="subcellular location">
    <subcellularLocation>
        <location evidence="1">Endoplasmic reticulum</location>
    </subcellularLocation>
    <subcellularLocation>
        <location evidence="6">Golgi apparatus membrane</location>
    </subcellularLocation>
</comment>
<feature type="region of interest" description="Disordered" evidence="7">
    <location>
        <begin position="2085"/>
        <end position="2185"/>
    </location>
</feature>
<feature type="compositionally biased region" description="Polar residues" evidence="7">
    <location>
        <begin position="444"/>
        <end position="453"/>
    </location>
</feature>
<dbReference type="InterPro" id="IPR024298">
    <property type="entry name" value="Sec16_Sec23-bd"/>
</dbReference>
<reference evidence="10" key="1">
    <citation type="submission" date="2019-04" db="EMBL/GenBank/DDBJ databases">
        <title>An insight into the mialome of Ixodes scapularis.</title>
        <authorList>
            <person name="Ribeiro J.M."/>
            <person name="Mather T.N."/>
            <person name="Karim S."/>
        </authorList>
    </citation>
    <scope>NUCLEOTIDE SEQUENCE</scope>
</reference>
<feature type="compositionally biased region" description="Basic and acidic residues" evidence="7">
    <location>
        <begin position="1192"/>
        <end position="1201"/>
    </location>
</feature>
<keyword evidence="6" id="KW-0333">Golgi apparatus</keyword>
<name>A0A4D5RJF8_IXOSC</name>
<keyword evidence="6" id="KW-0653">Protein transport</keyword>
<dbReference type="InterPro" id="IPR024340">
    <property type="entry name" value="Sec16_CCD"/>
</dbReference>
<feature type="region of interest" description="Disordered" evidence="7">
    <location>
        <begin position="1187"/>
        <end position="1208"/>
    </location>
</feature>
<keyword evidence="3 6" id="KW-0813">Transport</keyword>
<feature type="compositionally biased region" description="Polar residues" evidence="7">
    <location>
        <begin position="461"/>
        <end position="484"/>
    </location>
</feature>
<feature type="domain" description="Sec16 central conserved" evidence="9">
    <location>
        <begin position="1305"/>
        <end position="1385"/>
    </location>
</feature>
<evidence type="ECO:0000256" key="4">
    <source>
        <dbReference type="ARBA" id="ARBA00022824"/>
    </source>
</evidence>
<dbReference type="OrthoDB" id="8918678at2759"/>
<keyword evidence="6" id="KW-0472">Membrane</keyword>
<comment type="similarity">
    <text evidence="2 6">Belongs to the SEC16 family.</text>
</comment>
<organism evidence="10">
    <name type="scientific">Ixodes scapularis</name>
    <name type="common">Black-legged tick</name>
    <name type="synonym">Deer tick</name>
    <dbReference type="NCBI Taxonomy" id="6945"/>
    <lineage>
        <taxon>Eukaryota</taxon>
        <taxon>Metazoa</taxon>
        <taxon>Ecdysozoa</taxon>
        <taxon>Arthropoda</taxon>
        <taxon>Chelicerata</taxon>
        <taxon>Arachnida</taxon>
        <taxon>Acari</taxon>
        <taxon>Parasitiformes</taxon>
        <taxon>Ixodida</taxon>
        <taxon>Ixodoidea</taxon>
        <taxon>Ixodidae</taxon>
        <taxon>Ixodinae</taxon>
        <taxon>Ixodes</taxon>
    </lineage>
</organism>
<feature type="compositionally biased region" description="Basic and acidic residues" evidence="7">
    <location>
        <begin position="1067"/>
        <end position="1081"/>
    </location>
</feature>
<dbReference type="Pfam" id="PF12932">
    <property type="entry name" value="Sec16"/>
    <property type="match status" value="1"/>
</dbReference>
<dbReference type="PANTHER" id="PTHR13402">
    <property type="entry name" value="RGPR-RELATED"/>
    <property type="match status" value="1"/>
</dbReference>
<feature type="region of interest" description="Disordered" evidence="7">
    <location>
        <begin position="2014"/>
        <end position="2045"/>
    </location>
</feature>
<feature type="compositionally biased region" description="Low complexity" evidence="7">
    <location>
        <begin position="689"/>
        <end position="699"/>
    </location>
</feature>
<dbReference type="Gene3D" id="1.25.40.1030">
    <property type="match status" value="1"/>
</dbReference>
<feature type="region of interest" description="Disordered" evidence="7">
    <location>
        <begin position="1892"/>
        <end position="1973"/>
    </location>
</feature>
<feature type="region of interest" description="Disordered" evidence="7">
    <location>
        <begin position="1408"/>
        <end position="1443"/>
    </location>
</feature>
<feature type="region of interest" description="Disordered" evidence="7">
    <location>
        <begin position="444"/>
        <end position="593"/>
    </location>
</feature>
<feature type="domain" description="Sec16 Sec23-binding" evidence="8">
    <location>
        <begin position="1464"/>
        <end position="1698"/>
    </location>
</feature>
<feature type="compositionally biased region" description="Basic and acidic residues" evidence="7">
    <location>
        <begin position="581"/>
        <end position="593"/>
    </location>
</feature>
<feature type="compositionally biased region" description="Basic and acidic residues" evidence="7">
    <location>
        <begin position="537"/>
        <end position="552"/>
    </location>
</feature>
<dbReference type="VEuPathDB" id="VectorBase:ISCI010671"/>
<dbReference type="GO" id="GO:0000139">
    <property type="term" value="C:Golgi membrane"/>
    <property type="evidence" value="ECO:0007669"/>
    <property type="project" value="UniProtKB-SubCell"/>
</dbReference>
<feature type="compositionally biased region" description="Basic and acidic residues" evidence="7">
    <location>
        <begin position="1917"/>
        <end position="1926"/>
    </location>
</feature>